<gene>
    <name evidence="1" type="ORF">SAMN05421737_102245</name>
</gene>
<sequence length="52" mass="5925">MLVYVEAEKNIKIAAGKIKFSCKRGVIVMDLVEIKQELTVIEKRLTDFRGSL</sequence>
<proteinExistence type="predicted"/>
<organism evidence="1 2">
    <name type="scientific">Shouchella lonarensis</name>
    <dbReference type="NCBI Taxonomy" id="1464122"/>
    <lineage>
        <taxon>Bacteria</taxon>
        <taxon>Bacillati</taxon>
        <taxon>Bacillota</taxon>
        <taxon>Bacilli</taxon>
        <taxon>Bacillales</taxon>
        <taxon>Bacillaceae</taxon>
        <taxon>Shouchella</taxon>
    </lineage>
</organism>
<accession>A0A1G6H1P3</accession>
<name>A0A1G6H1P3_9BACI</name>
<evidence type="ECO:0000313" key="2">
    <source>
        <dbReference type="Proteomes" id="UP000242662"/>
    </source>
</evidence>
<evidence type="ECO:0000313" key="1">
    <source>
        <dbReference type="EMBL" id="SDB88074.1"/>
    </source>
</evidence>
<protein>
    <submittedName>
        <fullName evidence="1">Uncharacterized protein</fullName>
    </submittedName>
</protein>
<reference evidence="2" key="1">
    <citation type="submission" date="2016-09" db="EMBL/GenBank/DDBJ databases">
        <authorList>
            <person name="Varghese N."/>
            <person name="Submissions S."/>
        </authorList>
    </citation>
    <scope>NUCLEOTIDE SEQUENCE [LARGE SCALE GENOMIC DNA]</scope>
    <source>
        <strain evidence="2">25nlg</strain>
    </source>
</reference>
<dbReference type="EMBL" id="FMYM01000002">
    <property type="protein sequence ID" value="SDB88074.1"/>
    <property type="molecule type" value="Genomic_DNA"/>
</dbReference>
<dbReference type="Proteomes" id="UP000242662">
    <property type="component" value="Unassembled WGS sequence"/>
</dbReference>
<dbReference type="AlphaFoldDB" id="A0A1G6H1P3"/>
<keyword evidence="2" id="KW-1185">Reference proteome</keyword>